<dbReference type="GO" id="GO:0047429">
    <property type="term" value="F:nucleoside triphosphate diphosphatase activity"/>
    <property type="evidence" value="ECO:0007669"/>
    <property type="project" value="InterPro"/>
</dbReference>
<dbReference type="GO" id="GO:0008168">
    <property type="term" value="F:methyltransferase activity"/>
    <property type="evidence" value="ECO:0007669"/>
    <property type="project" value="UniProtKB-KW"/>
</dbReference>
<evidence type="ECO:0000313" key="3">
    <source>
        <dbReference type="Proteomes" id="UP000198806"/>
    </source>
</evidence>
<dbReference type="InterPro" id="IPR004518">
    <property type="entry name" value="MazG-like_dom"/>
</dbReference>
<dbReference type="InterPro" id="IPR048015">
    <property type="entry name" value="NTP-PPase_MazG-like_N"/>
</dbReference>
<keyword evidence="3" id="KW-1185">Reference proteome</keyword>
<dbReference type="InterPro" id="IPR011551">
    <property type="entry name" value="NTP_PyrPHydrolase_MazG"/>
</dbReference>
<dbReference type="GO" id="GO:0046061">
    <property type="term" value="P:dATP catabolic process"/>
    <property type="evidence" value="ECO:0007669"/>
    <property type="project" value="TreeGrafter"/>
</dbReference>
<feature type="domain" description="NTP pyrophosphohydrolase MazG-like" evidence="1">
    <location>
        <begin position="40"/>
        <end position="113"/>
    </location>
</feature>
<proteinExistence type="predicted"/>
<dbReference type="AlphaFoldDB" id="A0A1I5ISS1"/>
<dbReference type="GO" id="GO:0006203">
    <property type="term" value="P:dGTP catabolic process"/>
    <property type="evidence" value="ECO:0007669"/>
    <property type="project" value="TreeGrafter"/>
</dbReference>
<sequence length="268" mass="31194">MENMEVRNKKTEDKKYSFDDLVNIIRRLRAKDGCPWDREQTHESLKQCLIEEAYETIEAINNKDYRNLCEELGDVLLQVVMHGVIAEEEKEFTLEDVIGGECEKMIHRHPHVFGNLEVKDSEAVLNNWEDIKQKEKNYDNISDSILNIPKALPANIRAEKIQKKAAKAGLEFENFDQVLDKVYEELEELIEARKIGQKSDIEEEFGDLMFSVVNLSRFLHVNAENSLTNATNKFINRFVGVEFFARQEGKHLWEMSASEIDTLWGRVK</sequence>
<reference evidence="2 3" key="1">
    <citation type="submission" date="2016-10" db="EMBL/GenBank/DDBJ databases">
        <authorList>
            <person name="de Groot N.N."/>
        </authorList>
    </citation>
    <scope>NUCLEOTIDE SEQUENCE [LARGE SCALE GENOMIC DNA]</scope>
    <source>
        <strain evidence="2 3">DSM 1283</strain>
    </source>
</reference>
<dbReference type="NCBIfam" id="TIGR00444">
    <property type="entry name" value="mazG"/>
    <property type="match status" value="1"/>
</dbReference>
<dbReference type="GO" id="GO:0046047">
    <property type="term" value="P:TTP catabolic process"/>
    <property type="evidence" value="ECO:0007669"/>
    <property type="project" value="TreeGrafter"/>
</dbReference>
<dbReference type="Pfam" id="PF03819">
    <property type="entry name" value="MazG"/>
    <property type="match status" value="2"/>
</dbReference>
<protein>
    <submittedName>
        <fullName evidence="2">Tetrapyrrole methylase family protein / MazG family protein</fullName>
    </submittedName>
</protein>
<dbReference type="NCBIfam" id="NF007113">
    <property type="entry name" value="PRK09562.1"/>
    <property type="match status" value="1"/>
</dbReference>
<dbReference type="EMBL" id="FOWD01000052">
    <property type="protein sequence ID" value="SFO63588.1"/>
    <property type="molecule type" value="Genomic_DNA"/>
</dbReference>
<dbReference type="PANTHER" id="PTHR30522">
    <property type="entry name" value="NUCLEOSIDE TRIPHOSPHATE PYROPHOSPHOHYDROLASE"/>
    <property type="match status" value="1"/>
</dbReference>
<dbReference type="SUPFAM" id="SSF101386">
    <property type="entry name" value="all-alpha NTP pyrophosphatases"/>
    <property type="match status" value="2"/>
</dbReference>
<dbReference type="GO" id="GO:0032259">
    <property type="term" value="P:methylation"/>
    <property type="evidence" value="ECO:0007669"/>
    <property type="project" value="UniProtKB-KW"/>
</dbReference>
<dbReference type="GO" id="GO:0046076">
    <property type="term" value="P:dTTP catabolic process"/>
    <property type="evidence" value="ECO:0007669"/>
    <property type="project" value="TreeGrafter"/>
</dbReference>
<accession>A0A1I5ISS1</accession>
<dbReference type="GO" id="GO:0006950">
    <property type="term" value="P:response to stress"/>
    <property type="evidence" value="ECO:0007669"/>
    <property type="project" value="UniProtKB-ARBA"/>
</dbReference>
<feature type="domain" description="NTP pyrophosphohydrolase MazG-like" evidence="1">
    <location>
        <begin position="177"/>
        <end position="237"/>
    </location>
</feature>
<name>A0A1I5ISS1_9FIRM</name>
<dbReference type="FunFam" id="1.10.287.1080:FF:000001">
    <property type="entry name" value="Nucleoside triphosphate pyrophosphohydrolase"/>
    <property type="match status" value="1"/>
</dbReference>
<dbReference type="CDD" id="cd11528">
    <property type="entry name" value="NTP-PPase_MazG_Nterm"/>
    <property type="match status" value="1"/>
</dbReference>
<dbReference type="CDD" id="cd11529">
    <property type="entry name" value="NTP-PPase_MazG_Cterm"/>
    <property type="match status" value="1"/>
</dbReference>
<dbReference type="InterPro" id="IPR048011">
    <property type="entry name" value="NTP-PPase_MazG-like_C"/>
</dbReference>
<dbReference type="Gene3D" id="1.10.287.1080">
    <property type="entry name" value="MazG-like"/>
    <property type="match status" value="2"/>
</dbReference>
<evidence type="ECO:0000313" key="2">
    <source>
        <dbReference type="EMBL" id="SFO63588.1"/>
    </source>
</evidence>
<keyword evidence="2" id="KW-0808">Transferase</keyword>
<dbReference type="RefSeq" id="WP_242961053.1">
    <property type="nucleotide sequence ID" value="NZ_FOWD01000052.1"/>
</dbReference>
<evidence type="ECO:0000259" key="1">
    <source>
        <dbReference type="Pfam" id="PF03819"/>
    </source>
</evidence>
<dbReference type="GO" id="GO:0046081">
    <property type="term" value="P:dUTP catabolic process"/>
    <property type="evidence" value="ECO:0007669"/>
    <property type="project" value="TreeGrafter"/>
</dbReference>
<dbReference type="PANTHER" id="PTHR30522:SF0">
    <property type="entry name" value="NUCLEOSIDE TRIPHOSPHATE PYROPHOSPHOHYDROLASE"/>
    <property type="match status" value="1"/>
</dbReference>
<gene>
    <name evidence="2" type="ORF">SAMN04489757_1524</name>
</gene>
<dbReference type="Proteomes" id="UP000198806">
    <property type="component" value="Unassembled WGS sequence"/>
</dbReference>
<keyword evidence="2" id="KW-0489">Methyltransferase</keyword>
<dbReference type="GO" id="GO:0046052">
    <property type="term" value="P:UTP catabolic process"/>
    <property type="evidence" value="ECO:0007669"/>
    <property type="project" value="TreeGrafter"/>
</dbReference>
<organism evidence="2 3">
    <name type="scientific">Anaerocolumna aminovalerica</name>
    <dbReference type="NCBI Taxonomy" id="1527"/>
    <lineage>
        <taxon>Bacteria</taxon>
        <taxon>Bacillati</taxon>
        <taxon>Bacillota</taxon>
        <taxon>Clostridia</taxon>
        <taxon>Lachnospirales</taxon>
        <taxon>Lachnospiraceae</taxon>
        <taxon>Anaerocolumna</taxon>
    </lineage>
</organism>
<dbReference type="STRING" id="1527.SAMN04489757_1524"/>